<comment type="caution">
    <text evidence="12">The sequence shown here is derived from an EMBL/GenBank/DDBJ whole genome shotgun (WGS) entry which is preliminary data.</text>
</comment>
<organism evidence="12 13">
    <name type="scientific">Flavonifractor plautii 1_3_50AFAA</name>
    <dbReference type="NCBI Taxonomy" id="742738"/>
    <lineage>
        <taxon>Bacteria</taxon>
        <taxon>Bacillati</taxon>
        <taxon>Bacillota</taxon>
        <taxon>Clostridia</taxon>
        <taxon>Eubacteriales</taxon>
        <taxon>Oscillospiraceae</taxon>
        <taxon>Flavonifractor</taxon>
    </lineage>
</organism>
<dbReference type="SMART" id="SM00480">
    <property type="entry name" value="POL3Bc"/>
    <property type="match status" value="1"/>
</dbReference>
<dbReference type="GO" id="GO:0008408">
    <property type="term" value="F:3'-5' exonuclease activity"/>
    <property type="evidence" value="ECO:0007669"/>
    <property type="project" value="InterPro"/>
</dbReference>
<dbReference type="RefSeq" id="WP_044943145.1">
    <property type="nucleotide sequence ID" value="NZ_KN174167.1"/>
</dbReference>
<evidence type="ECO:0000256" key="5">
    <source>
        <dbReference type="ARBA" id="ARBA00022695"/>
    </source>
</evidence>
<dbReference type="PATRIC" id="fig|742738.3.peg.3857"/>
<dbReference type="HOGENOM" id="CLU_747428_0_0_9"/>
<dbReference type="PANTHER" id="PTHR30478:SF0">
    <property type="entry name" value="BETA SLIDING CLAMP"/>
    <property type="match status" value="1"/>
</dbReference>
<evidence type="ECO:0000256" key="7">
    <source>
        <dbReference type="ARBA" id="ARBA00022932"/>
    </source>
</evidence>
<dbReference type="GO" id="GO:0009360">
    <property type="term" value="C:DNA polymerase III complex"/>
    <property type="evidence" value="ECO:0007669"/>
    <property type="project" value="InterPro"/>
</dbReference>
<dbReference type="Proteomes" id="UP000029585">
    <property type="component" value="Unassembled WGS sequence"/>
</dbReference>
<keyword evidence="5" id="KW-0548">Nucleotidyltransferase</keyword>
<dbReference type="InterPro" id="IPR022637">
    <property type="entry name" value="DNA_polIII_beta_cen"/>
</dbReference>
<keyword evidence="7" id="KW-0239">DNA-directed DNA polymerase</keyword>
<dbReference type="InterPro" id="IPR046938">
    <property type="entry name" value="DNA_clamp_sf"/>
</dbReference>
<evidence type="ECO:0000259" key="10">
    <source>
        <dbReference type="Pfam" id="PF00712"/>
    </source>
</evidence>
<dbReference type="InterPro" id="IPR001001">
    <property type="entry name" value="DNA_polIII_beta"/>
</dbReference>
<feature type="domain" description="DNA polymerase III beta sliding clamp central" evidence="11">
    <location>
        <begin position="130"/>
        <end position="242"/>
    </location>
</feature>
<keyword evidence="3" id="KW-0963">Cytoplasm</keyword>
<keyword evidence="13" id="KW-1185">Reference proteome</keyword>
<feature type="domain" description="DNA polymerase III beta sliding clamp N-terminal" evidence="10">
    <location>
        <begin position="3"/>
        <end position="119"/>
    </location>
</feature>
<keyword evidence="8" id="KW-0238">DNA-binding</keyword>
<keyword evidence="4" id="KW-0808">Transferase</keyword>
<dbReference type="SUPFAM" id="SSF55979">
    <property type="entry name" value="DNA clamp"/>
    <property type="match status" value="2"/>
</dbReference>
<sequence length="374" mass="39862">MRVHANRDSALVLAAQASKAVPKITTIPELKGIHMEADARLAMLTMTATNQEVSIRASMPAAVEESGSAVIPADLLPDILKRLPGDQVSFSTVGPGIIHIGSGYAEYRLNILDAAKYPLPEVPFLEDTIPVSGICSLARQTLFAAAAGDQQNILKTVRLKVGPYGLKATSSNGFCIAEAAGDKNCVAASETCILVPARSLSILAAISLDSDVYQMGLTREGLAFWNGTTMFCTHLIDGSYPDTDGLLDRIQGAYSASIEAAELYAAVDAVTSLASADKDSSGRGEIMFGEHEMVVSAETSDGRASVPVKALILSPSPYPFYYDFKQLMRYLKQLRGRITLEFDQNGLLAIRPGETRYLQSPMRAPKQAAGGKAA</sequence>
<evidence type="ECO:0000256" key="9">
    <source>
        <dbReference type="ARBA" id="ARBA00033275"/>
    </source>
</evidence>
<evidence type="ECO:0000256" key="1">
    <source>
        <dbReference type="ARBA" id="ARBA00004496"/>
    </source>
</evidence>
<dbReference type="InterPro" id="IPR022634">
    <property type="entry name" value="DNA_polIII_beta_N"/>
</dbReference>
<dbReference type="Gene3D" id="3.10.150.10">
    <property type="entry name" value="DNA Polymerase III, subunit A, domain 2"/>
    <property type="match status" value="1"/>
</dbReference>
<evidence type="ECO:0000259" key="11">
    <source>
        <dbReference type="Pfam" id="PF02767"/>
    </source>
</evidence>
<comment type="subcellular location">
    <subcellularLocation>
        <location evidence="1">Cytoplasm</location>
    </subcellularLocation>
</comment>
<dbReference type="Pfam" id="PF00712">
    <property type="entry name" value="DNA_pol3_beta"/>
    <property type="match status" value="1"/>
</dbReference>
<dbReference type="GO" id="GO:0005737">
    <property type="term" value="C:cytoplasm"/>
    <property type="evidence" value="ECO:0007669"/>
    <property type="project" value="UniProtKB-SubCell"/>
</dbReference>
<comment type="similarity">
    <text evidence="2">Belongs to the beta sliding clamp family.</text>
</comment>
<dbReference type="GO" id="GO:0003677">
    <property type="term" value="F:DNA binding"/>
    <property type="evidence" value="ECO:0007669"/>
    <property type="project" value="UniProtKB-KW"/>
</dbReference>
<dbReference type="AlphaFoldDB" id="A0A096B1N0"/>
<name>A0A096B1N0_FLAPL</name>
<proteinExistence type="inferred from homology"/>
<dbReference type="eggNOG" id="COG0592">
    <property type="taxonomic scope" value="Bacteria"/>
</dbReference>
<accession>A0A096B1N0</accession>
<dbReference type="Pfam" id="PF02767">
    <property type="entry name" value="DNA_pol3_beta_2"/>
    <property type="match status" value="1"/>
</dbReference>
<keyword evidence="6" id="KW-0235">DNA replication</keyword>
<evidence type="ECO:0000256" key="2">
    <source>
        <dbReference type="ARBA" id="ARBA00010752"/>
    </source>
</evidence>
<dbReference type="CDD" id="cd00140">
    <property type="entry name" value="beta_clamp"/>
    <property type="match status" value="1"/>
</dbReference>
<evidence type="ECO:0000256" key="8">
    <source>
        <dbReference type="ARBA" id="ARBA00023125"/>
    </source>
</evidence>
<dbReference type="Gene3D" id="3.70.10.10">
    <property type="match status" value="1"/>
</dbReference>
<evidence type="ECO:0000313" key="12">
    <source>
        <dbReference type="EMBL" id="KGF53238.1"/>
    </source>
</evidence>
<dbReference type="PANTHER" id="PTHR30478">
    <property type="entry name" value="DNA POLYMERASE III SUBUNIT BETA"/>
    <property type="match status" value="1"/>
</dbReference>
<evidence type="ECO:0000313" key="13">
    <source>
        <dbReference type="Proteomes" id="UP000029585"/>
    </source>
</evidence>
<dbReference type="GO" id="GO:0003887">
    <property type="term" value="F:DNA-directed DNA polymerase activity"/>
    <property type="evidence" value="ECO:0007669"/>
    <property type="project" value="UniProtKB-KW"/>
</dbReference>
<dbReference type="GO" id="GO:0006271">
    <property type="term" value="P:DNA strand elongation involved in DNA replication"/>
    <property type="evidence" value="ECO:0007669"/>
    <property type="project" value="TreeGrafter"/>
</dbReference>
<evidence type="ECO:0000256" key="6">
    <source>
        <dbReference type="ARBA" id="ARBA00022705"/>
    </source>
</evidence>
<protein>
    <recommendedName>
        <fullName evidence="9">DNA polymerase III subunit beta</fullName>
    </recommendedName>
</protein>
<evidence type="ECO:0000256" key="3">
    <source>
        <dbReference type="ARBA" id="ARBA00022490"/>
    </source>
</evidence>
<evidence type="ECO:0000256" key="4">
    <source>
        <dbReference type="ARBA" id="ARBA00022679"/>
    </source>
</evidence>
<gene>
    <name evidence="12" type="ORF">HMPREF9460_03747</name>
</gene>
<reference evidence="12 13" key="1">
    <citation type="submission" date="2011-08" db="EMBL/GenBank/DDBJ databases">
        <title>The Genome Sequence of Clostridium orbiscindens 1_3_50AFAA.</title>
        <authorList>
            <consortium name="The Broad Institute Genome Sequencing Platform"/>
            <person name="Earl A."/>
            <person name="Ward D."/>
            <person name="Feldgarden M."/>
            <person name="Gevers D."/>
            <person name="Daigneault M."/>
            <person name="Strauss J."/>
            <person name="Allen-Vercoe E."/>
            <person name="Young S.K."/>
            <person name="Zeng Q."/>
            <person name="Gargeya S."/>
            <person name="Fitzgerald M."/>
            <person name="Haas B."/>
            <person name="Abouelleil A."/>
            <person name="Alvarado L."/>
            <person name="Arachchi H.M."/>
            <person name="Berlin A."/>
            <person name="Brown A."/>
            <person name="Chapman S.B."/>
            <person name="Chen Z."/>
            <person name="Dunbar C."/>
            <person name="Freedman E."/>
            <person name="Gearin G."/>
            <person name="Gellesch M."/>
            <person name="Goldberg J."/>
            <person name="Griggs A."/>
            <person name="Gujja S."/>
            <person name="Heiman D."/>
            <person name="Howarth C."/>
            <person name="Larson L."/>
            <person name="Lui A."/>
            <person name="MacDonald P.J.P."/>
            <person name="Montmayeur A."/>
            <person name="Murphy C."/>
            <person name="Neiman D."/>
            <person name="Pearson M."/>
            <person name="Priest M."/>
            <person name="Roberts A."/>
            <person name="Saif S."/>
            <person name="Shea T."/>
            <person name="Shenoy N."/>
            <person name="Sisk P."/>
            <person name="Stolte C."/>
            <person name="Sykes S."/>
            <person name="Wortman J."/>
            <person name="Nusbaum C."/>
            <person name="Birren B."/>
        </authorList>
    </citation>
    <scope>NUCLEOTIDE SEQUENCE [LARGE SCALE GENOMIC DNA]</scope>
    <source>
        <strain evidence="12 13">1_3_50AFAA</strain>
    </source>
</reference>
<dbReference type="EMBL" id="ADLO01000114">
    <property type="protein sequence ID" value="KGF53238.1"/>
    <property type="molecule type" value="Genomic_DNA"/>
</dbReference>